<dbReference type="SUPFAM" id="SSF52980">
    <property type="entry name" value="Restriction endonuclease-like"/>
    <property type="match status" value="1"/>
</dbReference>
<evidence type="ECO:0000313" key="2">
    <source>
        <dbReference type="EMBL" id="CUM61955.1"/>
    </source>
</evidence>
<dbReference type="Gene3D" id="3.90.1570.10">
    <property type="entry name" value="tt1808, chain A"/>
    <property type="match status" value="1"/>
</dbReference>
<name>A0A1J1JKV6_PLAAG</name>
<protein>
    <recommendedName>
        <fullName evidence="1">Putative restriction endonuclease domain-containing protein</fullName>
    </recommendedName>
</protein>
<sequence length="204" mass="23411">MVQSLPKPTNFAEFIQWKPDNKRYELHQGAIIEMPQPTGEHEDIVGFLAEKLTLEYVRLHLSYSIPKTALVKSASSESAYSPDILLLDRSNLVNEPFWKKYSTVSLGKSIPLVIEVVSTNWRDDYYKKYGEYEDIGIVEYWIVDYLALGARKFIGNPKKPTISVYFLVDGEYQVTQFRENTCIQSLVFPELSLTAEQIFQAGVI</sequence>
<gene>
    <name evidence="2" type="ORF">PLAM_3989</name>
</gene>
<dbReference type="InterPro" id="IPR012296">
    <property type="entry name" value="Nuclease_put_TT1808"/>
</dbReference>
<dbReference type="PANTHER" id="PTHR34107:SF2">
    <property type="entry name" value="SLL0888 PROTEIN"/>
    <property type="match status" value="1"/>
</dbReference>
<dbReference type="Pfam" id="PF05685">
    <property type="entry name" value="Uma2"/>
    <property type="match status" value="1"/>
</dbReference>
<organism evidence="2">
    <name type="scientific">Planktothrix agardhii</name>
    <name type="common">Oscillatoria agardhii</name>
    <dbReference type="NCBI Taxonomy" id="1160"/>
    <lineage>
        <taxon>Bacteria</taxon>
        <taxon>Bacillati</taxon>
        <taxon>Cyanobacteriota</taxon>
        <taxon>Cyanophyceae</taxon>
        <taxon>Oscillatoriophycideae</taxon>
        <taxon>Oscillatoriales</taxon>
        <taxon>Microcoleaceae</taxon>
        <taxon>Planktothrix</taxon>
    </lineage>
</organism>
<dbReference type="RefSeq" id="WP_042156151.1">
    <property type="nucleotide sequence ID" value="NZ_LR882934.1"/>
</dbReference>
<dbReference type="CDD" id="cd06260">
    <property type="entry name" value="DUF820-like"/>
    <property type="match status" value="1"/>
</dbReference>
<reference evidence="2" key="1">
    <citation type="submission" date="2015-09" db="EMBL/GenBank/DDBJ databases">
        <authorList>
            <person name="Jackson K.R."/>
            <person name="Lunt B.L."/>
            <person name="Fisher J.N.B."/>
            <person name="Gardner A.V."/>
            <person name="Bailey M.E."/>
            <person name="Deus L.M."/>
            <person name="Earl A.S."/>
            <person name="Gibby P.D."/>
            <person name="Hartmann K.A."/>
            <person name="Liu J.E."/>
            <person name="Manci A.M."/>
            <person name="Nielsen D.A."/>
            <person name="Solomon M.B."/>
            <person name="Breakwell D.P."/>
            <person name="Burnett S.H."/>
            <person name="Grose J.H."/>
        </authorList>
    </citation>
    <scope>NUCLEOTIDE SEQUENCE</scope>
    <source>
        <strain evidence="2">7805</strain>
    </source>
</reference>
<dbReference type="InterPro" id="IPR008538">
    <property type="entry name" value="Uma2"/>
</dbReference>
<dbReference type="EMBL" id="LO018304">
    <property type="protein sequence ID" value="CUM61955.1"/>
    <property type="molecule type" value="Genomic_DNA"/>
</dbReference>
<evidence type="ECO:0000259" key="1">
    <source>
        <dbReference type="Pfam" id="PF05685"/>
    </source>
</evidence>
<accession>A0A1J1JKV6</accession>
<dbReference type="AlphaFoldDB" id="A0A1J1JKV6"/>
<dbReference type="PANTHER" id="PTHR34107">
    <property type="entry name" value="SLL0198 PROTEIN-RELATED"/>
    <property type="match status" value="1"/>
</dbReference>
<feature type="domain" description="Putative restriction endonuclease" evidence="1">
    <location>
        <begin position="12"/>
        <end position="195"/>
    </location>
</feature>
<proteinExistence type="predicted"/>
<dbReference type="InterPro" id="IPR011335">
    <property type="entry name" value="Restrct_endonuc-II-like"/>
</dbReference>